<feature type="transmembrane region" description="Helical" evidence="1">
    <location>
        <begin position="114"/>
        <end position="134"/>
    </location>
</feature>
<reference evidence="2 3" key="1">
    <citation type="submission" date="2016-07" db="EMBL/GenBank/DDBJ databases">
        <authorList>
            <person name="Townsley L."/>
            <person name="Shank E.A."/>
        </authorList>
    </citation>
    <scope>NUCLEOTIDE SEQUENCE [LARGE SCALE GENOMIC DNA]</scope>
    <source>
        <strain evidence="2 3">CH01</strain>
    </source>
</reference>
<keyword evidence="1" id="KW-1133">Transmembrane helix</keyword>
<proteinExistence type="predicted"/>
<name>A0ABX2ZUQ4_9BACI</name>
<feature type="transmembrane region" description="Helical" evidence="1">
    <location>
        <begin position="143"/>
        <end position="162"/>
    </location>
</feature>
<dbReference type="RefSeq" id="WP_069033631.1">
    <property type="nucleotide sequence ID" value="NZ_MDKC01000012.1"/>
</dbReference>
<comment type="caution">
    <text evidence="2">The sequence shown here is derived from an EMBL/GenBank/DDBJ whole genome shotgun (WGS) entry which is preliminary data.</text>
</comment>
<feature type="transmembrane region" description="Helical" evidence="1">
    <location>
        <begin position="7"/>
        <end position="30"/>
    </location>
</feature>
<evidence type="ECO:0000313" key="2">
    <source>
        <dbReference type="EMBL" id="ODG92144.1"/>
    </source>
</evidence>
<dbReference type="PIRSF" id="PIRSF029886">
    <property type="entry name" value="KBAA"/>
    <property type="match status" value="1"/>
</dbReference>
<protein>
    <submittedName>
        <fullName evidence="2">KinB-signaling pathway activation protein</fullName>
    </submittedName>
</protein>
<keyword evidence="1" id="KW-0472">Membrane</keyword>
<sequence>MTSRKLVRLFLTTLLVGGIATIVTGMLYGYKEYLSYVQDGRFIKLLVEVSFLFILGLVFSAVSQMGFFAYLTIHRFGLGLFKSLWNTVQIVLIIFALFDLAYFRFKEYAHGEAFTLYLIFPIVLLVGSLIVSYIKMKETNKGAFIPALFFMIVVTIVEWVPALRQNDLSWLILMLVPLFICNAYQLLTLHKILKS</sequence>
<dbReference type="Pfam" id="PF14089">
    <property type="entry name" value="KbaA"/>
    <property type="match status" value="1"/>
</dbReference>
<gene>
    <name evidence="2" type="ORF">BED47_21580</name>
</gene>
<evidence type="ECO:0000313" key="3">
    <source>
        <dbReference type="Proteomes" id="UP000094580"/>
    </source>
</evidence>
<dbReference type="EMBL" id="MDKC01000012">
    <property type="protein sequence ID" value="ODG92144.1"/>
    <property type="molecule type" value="Genomic_DNA"/>
</dbReference>
<feature type="transmembrane region" description="Helical" evidence="1">
    <location>
        <begin position="50"/>
        <end position="71"/>
    </location>
</feature>
<organism evidence="2 3">
    <name type="scientific">Gottfriedia luciferensis</name>
    <dbReference type="NCBI Taxonomy" id="178774"/>
    <lineage>
        <taxon>Bacteria</taxon>
        <taxon>Bacillati</taxon>
        <taxon>Bacillota</taxon>
        <taxon>Bacilli</taxon>
        <taxon>Bacillales</taxon>
        <taxon>Bacillaceae</taxon>
        <taxon>Gottfriedia</taxon>
    </lineage>
</organism>
<feature type="transmembrane region" description="Helical" evidence="1">
    <location>
        <begin position="83"/>
        <end position="102"/>
    </location>
</feature>
<keyword evidence="3" id="KW-1185">Reference proteome</keyword>
<dbReference type="Proteomes" id="UP000094580">
    <property type="component" value="Unassembled WGS sequence"/>
</dbReference>
<feature type="transmembrane region" description="Helical" evidence="1">
    <location>
        <begin position="168"/>
        <end position="187"/>
    </location>
</feature>
<dbReference type="SMART" id="SM01251">
    <property type="entry name" value="KbaA"/>
    <property type="match status" value="1"/>
</dbReference>
<evidence type="ECO:0000256" key="1">
    <source>
        <dbReference type="SAM" id="Phobius"/>
    </source>
</evidence>
<dbReference type="InterPro" id="IPR024164">
    <property type="entry name" value="KinB-signalling_activ"/>
</dbReference>
<accession>A0ABX2ZUQ4</accession>
<keyword evidence="1" id="KW-0812">Transmembrane</keyword>